<comment type="caution">
    <text evidence="2">The sequence shown here is derived from an EMBL/GenBank/DDBJ whole genome shotgun (WGS) entry which is preliminary data.</text>
</comment>
<dbReference type="InterPro" id="IPR050266">
    <property type="entry name" value="AB_hydrolase_sf"/>
</dbReference>
<dbReference type="InterPro" id="IPR029058">
    <property type="entry name" value="AB_hydrolase_fold"/>
</dbReference>
<protein>
    <submittedName>
        <fullName evidence="2">Pimeloyl-ACP methyl ester carboxylesterase</fullName>
    </submittedName>
</protein>
<gene>
    <name evidence="2" type="ORF">FHU33_1556</name>
</gene>
<dbReference type="RefSeq" id="WP_142024819.1">
    <property type="nucleotide sequence ID" value="NZ_VFQE01000001.1"/>
</dbReference>
<dbReference type="OrthoDB" id="8957634at2"/>
<sequence length="269" mass="28283">MDIATVDGVDLEYEMVGSGEPVLLISPVLADGFVPLLAAPELADRYRLIRYHKRGWAGSTHTGAQVTVEDHAADAAALLEYLGVQRAHVAGHSSGAAVAAQLALDHPDTVRTLTLLELSLLSVPSGAAFFEQAGPAFEAYGNGDHEGAIARFMSVVGGADWATCRALLDERLPGSVAQAVKDADTFFGVELPGLGAWTFGAEQAAAISCPVLSVLGAETQPLWVEVAAFLRSSVPHIDEVTIDGVGHLLHIQRAEPVARAMAEFMSRHG</sequence>
<dbReference type="GO" id="GO:0003824">
    <property type="term" value="F:catalytic activity"/>
    <property type="evidence" value="ECO:0007669"/>
    <property type="project" value="UniProtKB-ARBA"/>
</dbReference>
<evidence type="ECO:0000259" key="1">
    <source>
        <dbReference type="Pfam" id="PF00561"/>
    </source>
</evidence>
<reference evidence="2 3" key="1">
    <citation type="submission" date="2019-06" db="EMBL/GenBank/DDBJ databases">
        <title>Sequencing the genomes of 1000 actinobacteria strains.</title>
        <authorList>
            <person name="Klenk H.-P."/>
        </authorList>
    </citation>
    <scope>NUCLEOTIDE SEQUENCE [LARGE SCALE GENOMIC DNA]</scope>
    <source>
        <strain evidence="2 3">DSM 46837</strain>
    </source>
</reference>
<dbReference type="InterPro" id="IPR000073">
    <property type="entry name" value="AB_hydrolase_1"/>
</dbReference>
<dbReference type="Proteomes" id="UP000319865">
    <property type="component" value="Unassembled WGS sequence"/>
</dbReference>
<proteinExistence type="predicted"/>
<dbReference type="Pfam" id="PF00561">
    <property type="entry name" value="Abhydrolase_1"/>
    <property type="match status" value="1"/>
</dbReference>
<name>A0A543PDK6_9ACTN</name>
<evidence type="ECO:0000313" key="2">
    <source>
        <dbReference type="EMBL" id="TQN42162.1"/>
    </source>
</evidence>
<organism evidence="2 3">
    <name type="scientific">Blastococcus colisei</name>
    <dbReference type="NCBI Taxonomy" id="1564162"/>
    <lineage>
        <taxon>Bacteria</taxon>
        <taxon>Bacillati</taxon>
        <taxon>Actinomycetota</taxon>
        <taxon>Actinomycetes</taxon>
        <taxon>Geodermatophilales</taxon>
        <taxon>Geodermatophilaceae</taxon>
        <taxon>Blastococcus</taxon>
    </lineage>
</organism>
<dbReference type="SUPFAM" id="SSF53474">
    <property type="entry name" value="alpha/beta-Hydrolases"/>
    <property type="match status" value="1"/>
</dbReference>
<dbReference type="GO" id="GO:0016020">
    <property type="term" value="C:membrane"/>
    <property type="evidence" value="ECO:0007669"/>
    <property type="project" value="TreeGrafter"/>
</dbReference>
<dbReference type="PANTHER" id="PTHR43798">
    <property type="entry name" value="MONOACYLGLYCEROL LIPASE"/>
    <property type="match status" value="1"/>
</dbReference>
<keyword evidence="3" id="KW-1185">Reference proteome</keyword>
<dbReference type="EMBL" id="VFQE01000001">
    <property type="protein sequence ID" value="TQN42162.1"/>
    <property type="molecule type" value="Genomic_DNA"/>
</dbReference>
<dbReference type="AlphaFoldDB" id="A0A543PDK6"/>
<dbReference type="Gene3D" id="3.40.50.1820">
    <property type="entry name" value="alpha/beta hydrolase"/>
    <property type="match status" value="1"/>
</dbReference>
<feature type="domain" description="AB hydrolase-1" evidence="1">
    <location>
        <begin position="39"/>
        <end position="253"/>
    </location>
</feature>
<dbReference type="PANTHER" id="PTHR43798:SF33">
    <property type="entry name" value="HYDROLASE, PUTATIVE (AFU_ORTHOLOGUE AFUA_2G14860)-RELATED"/>
    <property type="match status" value="1"/>
</dbReference>
<evidence type="ECO:0000313" key="3">
    <source>
        <dbReference type="Proteomes" id="UP000319865"/>
    </source>
</evidence>
<accession>A0A543PDK6</accession>